<protein>
    <recommendedName>
        <fullName evidence="1">Putative DNA-binding domain-containing protein</fullName>
    </recommendedName>
</protein>
<dbReference type="KEGG" id="smag:AN936_05620"/>
<sequence>MSLAQTQRAFSAWLRTGASDDAMPFGSSALPGLAIYQNNFRAQLADCLEDSFPQTRQWIGGEAFHDAVVHHVERVPPSSWTLDAYPRDFPATLALLYPDDPEVNELADLELALAEAFVGPDAEPLAAERIAQVDWDRAILRFTPTLDLRPLTTNAPDIWKTLTGEEMPPAAALLPEQAALMTWRQGEMSRFRVIDGAEQRGILLTRNGLPFAALCAQLVDEMGESEGVALGGAWLGSWLADGLLTDIA</sequence>
<feature type="domain" description="Putative DNA-binding" evidence="1">
    <location>
        <begin position="5"/>
        <end position="91"/>
    </location>
</feature>
<dbReference type="AlphaFoldDB" id="A0A0N9UV20"/>
<organism evidence="2 3">
    <name type="scientific">Sphingopyxis macrogoltabida</name>
    <name type="common">Sphingomonas macrogoltabidus</name>
    <dbReference type="NCBI Taxonomy" id="33050"/>
    <lineage>
        <taxon>Bacteria</taxon>
        <taxon>Pseudomonadati</taxon>
        <taxon>Pseudomonadota</taxon>
        <taxon>Alphaproteobacteria</taxon>
        <taxon>Sphingomonadales</taxon>
        <taxon>Sphingomonadaceae</taxon>
        <taxon>Sphingopyxis</taxon>
    </lineage>
</organism>
<dbReference type="Pfam" id="PF09836">
    <property type="entry name" value="DUF2063"/>
    <property type="match status" value="1"/>
</dbReference>
<proteinExistence type="predicted"/>
<accession>A0A0N9UV20</accession>
<dbReference type="Gene3D" id="1.10.150.690">
    <property type="entry name" value="DUF2063"/>
    <property type="match status" value="1"/>
</dbReference>
<dbReference type="EMBL" id="CP012700">
    <property type="protein sequence ID" value="ALH79860.1"/>
    <property type="molecule type" value="Genomic_DNA"/>
</dbReference>
<gene>
    <name evidence="2" type="ORF">AN936_05620</name>
</gene>
<reference evidence="2 3" key="1">
    <citation type="journal article" date="2015" name="Genome Announc.">
        <title>Complete Genome Sequence of Polypropylene Glycol- and Polyethylene Glycol-Degrading Sphingopyxis macrogoltabida Strain EY-1.</title>
        <authorList>
            <person name="Ohtsubo Y."/>
            <person name="Nagata Y."/>
            <person name="Numata M."/>
            <person name="Tsuchikane K."/>
            <person name="Hosoyama A."/>
            <person name="Yamazoe A."/>
            <person name="Tsuda M."/>
            <person name="Fujita N."/>
            <person name="Kawai F."/>
        </authorList>
    </citation>
    <scope>NUCLEOTIDE SEQUENCE [LARGE SCALE GENOMIC DNA]</scope>
    <source>
        <strain evidence="2 3">EY-1</strain>
    </source>
</reference>
<evidence type="ECO:0000313" key="3">
    <source>
        <dbReference type="Proteomes" id="UP000058074"/>
    </source>
</evidence>
<dbReference type="PATRIC" id="fig|33050.5.peg.1171"/>
<dbReference type="InterPro" id="IPR018640">
    <property type="entry name" value="DUF2063"/>
</dbReference>
<evidence type="ECO:0000313" key="2">
    <source>
        <dbReference type="EMBL" id="ALH79860.1"/>
    </source>
</evidence>
<dbReference type="RefSeq" id="WP_054587261.1">
    <property type="nucleotide sequence ID" value="NZ_CP012700.1"/>
</dbReference>
<name>A0A0N9UV20_SPHMC</name>
<dbReference type="Proteomes" id="UP000058074">
    <property type="component" value="Chromosome"/>
</dbReference>
<dbReference type="OrthoDB" id="343356at2"/>
<dbReference type="InterPro" id="IPR044922">
    <property type="entry name" value="DUF2063_N_sf"/>
</dbReference>
<evidence type="ECO:0000259" key="1">
    <source>
        <dbReference type="Pfam" id="PF09836"/>
    </source>
</evidence>